<comment type="caution">
    <text evidence="3">The sequence shown here is derived from an EMBL/GenBank/DDBJ whole genome shotgun (WGS) entry which is preliminary data.</text>
</comment>
<evidence type="ECO:0000256" key="1">
    <source>
        <dbReference type="SAM" id="MobiDB-lite"/>
    </source>
</evidence>
<organism evidence="3 4">
    <name type="scientific">Penicillium fimorum</name>
    <dbReference type="NCBI Taxonomy" id="1882269"/>
    <lineage>
        <taxon>Eukaryota</taxon>
        <taxon>Fungi</taxon>
        <taxon>Dikarya</taxon>
        <taxon>Ascomycota</taxon>
        <taxon>Pezizomycotina</taxon>
        <taxon>Eurotiomycetes</taxon>
        <taxon>Eurotiomycetidae</taxon>
        <taxon>Eurotiales</taxon>
        <taxon>Aspergillaceae</taxon>
        <taxon>Penicillium</taxon>
    </lineage>
</organism>
<feature type="domain" description="C2H2-type" evidence="2">
    <location>
        <begin position="25"/>
        <end position="48"/>
    </location>
</feature>
<feature type="compositionally biased region" description="Basic and acidic residues" evidence="1">
    <location>
        <begin position="135"/>
        <end position="146"/>
    </location>
</feature>
<dbReference type="InterPro" id="IPR013087">
    <property type="entry name" value="Znf_C2H2_type"/>
</dbReference>
<keyword evidence="4" id="KW-1185">Reference proteome</keyword>
<protein>
    <submittedName>
        <fullName evidence="3">Threonyl/alanyl tRNA synthetase SAD</fullName>
    </submittedName>
</protein>
<name>A0A9W9XVF4_9EURO</name>
<dbReference type="PROSITE" id="PS00028">
    <property type="entry name" value="ZINC_FINGER_C2H2_1"/>
    <property type="match status" value="1"/>
</dbReference>
<dbReference type="Proteomes" id="UP001149954">
    <property type="component" value="Unassembled WGS sequence"/>
</dbReference>
<feature type="region of interest" description="Disordered" evidence="1">
    <location>
        <begin position="135"/>
        <end position="161"/>
    </location>
</feature>
<reference evidence="3" key="2">
    <citation type="journal article" date="2023" name="IMA Fungus">
        <title>Comparative genomic study of the Penicillium genus elucidates a diverse pangenome and 15 lateral gene transfer events.</title>
        <authorList>
            <person name="Petersen C."/>
            <person name="Sorensen T."/>
            <person name="Nielsen M.R."/>
            <person name="Sondergaard T.E."/>
            <person name="Sorensen J.L."/>
            <person name="Fitzpatrick D.A."/>
            <person name="Frisvad J.C."/>
            <person name="Nielsen K.L."/>
        </authorList>
    </citation>
    <scope>NUCLEOTIDE SEQUENCE</scope>
    <source>
        <strain evidence="3">IBT 29495</strain>
    </source>
</reference>
<dbReference type="AlphaFoldDB" id="A0A9W9XVF4"/>
<keyword evidence="3" id="KW-0436">Ligase</keyword>
<evidence type="ECO:0000259" key="2">
    <source>
        <dbReference type="PROSITE" id="PS00028"/>
    </source>
</evidence>
<evidence type="ECO:0000313" key="3">
    <source>
        <dbReference type="EMBL" id="KAJ5504103.1"/>
    </source>
</evidence>
<dbReference type="EMBL" id="JAPWDS010000003">
    <property type="protein sequence ID" value="KAJ5504103.1"/>
    <property type="molecule type" value="Genomic_DNA"/>
</dbReference>
<dbReference type="GO" id="GO:0004812">
    <property type="term" value="F:aminoacyl-tRNA ligase activity"/>
    <property type="evidence" value="ECO:0007669"/>
    <property type="project" value="UniProtKB-KW"/>
</dbReference>
<proteinExistence type="predicted"/>
<sequence>MWMGRSYLDGTKPPKLSFVNGKWKCPDPDCSTTWASIWSLKHHYLALHMRASWPCKHAEASNCDQFFTAYEAKQHAEEHFPKCRKQSRVCALAHYKVHIRRGHFQDGEYTPLEVLNSLSGENIEPEDEPLAKVAEARDGDWERASEDEIDNSEDEESFEDLEPTAELAAWLGRLRKGTSMIFYRLMPC</sequence>
<reference evidence="3" key="1">
    <citation type="submission" date="2022-12" db="EMBL/GenBank/DDBJ databases">
        <authorList>
            <person name="Petersen C."/>
        </authorList>
    </citation>
    <scope>NUCLEOTIDE SEQUENCE</scope>
    <source>
        <strain evidence="3">IBT 29495</strain>
    </source>
</reference>
<keyword evidence="3" id="KW-0030">Aminoacyl-tRNA synthetase</keyword>
<gene>
    <name evidence="3" type="ORF">N7463_006977</name>
</gene>
<dbReference type="OrthoDB" id="6077919at2759"/>
<accession>A0A9W9XVF4</accession>
<feature type="compositionally biased region" description="Acidic residues" evidence="1">
    <location>
        <begin position="147"/>
        <end position="161"/>
    </location>
</feature>
<evidence type="ECO:0000313" key="4">
    <source>
        <dbReference type="Proteomes" id="UP001149954"/>
    </source>
</evidence>